<comment type="caution">
    <text evidence="2">The sequence shown here is derived from an EMBL/GenBank/DDBJ whole genome shotgun (WGS) entry which is preliminary data.</text>
</comment>
<keyword evidence="3" id="KW-1185">Reference proteome</keyword>
<feature type="compositionally biased region" description="Polar residues" evidence="1">
    <location>
        <begin position="19"/>
        <end position="28"/>
    </location>
</feature>
<dbReference type="Proteomes" id="UP000077684">
    <property type="component" value="Unassembled WGS sequence"/>
</dbReference>
<protein>
    <submittedName>
        <fullName evidence="2">Uncharacterized protein</fullName>
    </submittedName>
</protein>
<sequence>MMSSTSPPLARTLRRKRSSANASLTTRPSHLHLRDSCSPSLDTLVLIHISTTTTTAQPANSTTTTTTTTTTTLIRALVEPNFLIQAQGRVSRLDRETWERVRDSVEALRIVGASSSSSVPPLTPHTSPDPSLPLTPQHQAHAKYFNVGPPSPYPSRTTSTLLMQPRSRTESTEPGVKNSAELLAFVVHGVGNDGGPGDDHAAWLNLPSQIRVLLGEGANWTGSSHPAGPAIMQEGVCEAILGLVRS</sequence>
<reference evidence="2" key="1">
    <citation type="submission" date="2016-04" db="EMBL/GenBank/DDBJ databases">
        <authorList>
            <person name="Nguyen H.D."/>
            <person name="Samba Siva P."/>
            <person name="Cullis J."/>
            <person name="Levesque C.A."/>
            <person name="Hambleton S."/>
        </authorList>
    </citation>
    <scope>NUCLEOTIDE SEQUENCE</scope>
    <source>
        <strain evidence="2">DAOMC 236426</strain>
    </source>
</reference>
<organism evidence="2 3">
    <name type="scientific">Tilletia controversa</name>
    <name type="common">dwarf bunt fungus</name>
    <dbReference type="NCBI Taxonomy" id="13291"/>
    <lineage>
        <taxon>Eukaryota</taxon>
        <taxon>Fungi</taxon>
        <taxon>Dikarya</taxon>
        <taxon>Basidiomycota</taxon>
        <taxon>Ustilaginomycotina</taxon>
        <taxon>Exobasidiomycetes</taxon>
        <taxon>Tilletiales</taxon>
        <taxon>Tilletiaceae</taxon>
        <taxon>Tilletia</taxon>
    </lineage>
</organism>
<evidence type="ECO:0000256" key="1">
    <source>
        <dbReference type="SAM" id="MobiDB-lite"/>
    </source>
</evidence>
<feature type="region of interest" description="Disordered" evidence="1">
    <location>
        <begin position="1"/>
        <end position="32"/>
    </location>
</feature>
<accession>A0A8X7MPK7</accession>
<name>A0A8X7MPK7_9BASI</name>
<evidence type="ECO:0000313" key="2">
    <source>
        <dbReference type="EMBL" id="KAE8243338.1"/>
    </source>
</evidence>
<evidence type="ECO:0000313" key="3">
    <source>
        <dbReference type="Proteomes" id="UP000077684"/>
    </source>
</evidence>
<dbReference type="EMBL" id="LWDE02000915">
    <property type="protein sequence ID" value="KAE8243338.1"/>
    <property type="molecule type" value="Genomic_DNA"/>
</dbReference>
<proteinExistence type="predicted"/>
<gene>
    <name evidence="2" type="ORF">A4X06_0g6392</name>
</gene>
<dbReference type="AlphaFoldDB" id="A0A8X7MPK7"/>
<reference evidence="2" key="2">
    <citation type="journal article" date="2019" name="IMA Fungus">
        <title>Genome sequencing and comparison of five Tilletia species to identify candidate genes for the detection of regulated species infecting wheat.</title>
        <authorList>
            <person name="Nguyen H.D.T."/>
            <person name="Sultana T."/>
            <person name="Kesanakurti P."/>
            <person name="Hambleton S."/>
        </authorList>
    </citation>
    <scope>NUCLEOTIDE SEQUENCE</scope>
    <source>
        <strain evidence="2">DAOMC 236426</strain>
    </source>
</reference>